<dbReference type="RefSeq" id="WP_161633133.1">
    <property type="nucleotide sequence ID" value="NZ_CP159278.1"/>
</dbReference>
<protein>
    <recommendedName>
        <fullName evidence="2">XRE family transcriptional regulator</fullName>
    </recommendedName>
</protein>
<name>A0AAU8M9R7_PSESX</name>
<dbReference type="EMBL" id="CP159278">
    <property type="protein sequence ID" value="XCN78037.1"/>
    <property type="molecule type" value="Genomic_DNA"/>
</dbReference>
<evidence type="ECO:0000313" key="1">
    <source>
        <dbReference type="EMBL" id="XCN78037.1"/>
    </source>
</evidence>
<gene>
    <name evidence="1" type="ORF">N027_00320</name>
</gene>
<organism evidence="1">
    <name type="scientific">Pseudomonas syringae USA007</name>
    <dbReference type="NCBI Taxonomy" id="1357288"/>
    <lineage>
        <taxon>Bacteria</taxon>
        <taxon>Pseudomonadati</taxon>
        <taxon>Pseudomonadota</taxon>
        <taxon>Gammaproteobacteria</taxon>
        <taxon>Pseudomonadales</taxon>
        <taxon>Pseudomonadaceae</taxon>
        <taxon>Pseudomonas</taxon>
        <taxon>Pseudomonas syringae</taxon>
    </lineage>
</organism>
<reference evidence="1" key="2">
    <citation type="submission" date="2024-07" db="EMBL/GenBank/DDBJ databases">
        <title>A complete genome sequence for Pseudomonas syringae USA007.</title>
        <authorList>
            <person name="Baltrus D.A."/>
        </authorList>
    </citation>
    <scope>NUCLEOTIDE SEQUENCE</scope>
    <source>
        <strain evidence="1">USA007</strain>
    </source>
</reference>
<evidence type="ECO:0008006" key="2">
    <source>
        <dbReference type="Google" id="ProtNLM"/>
    </source>
</evidence>
<dbReference type="AlphaFoldDB" id="A0AAU8M9R7"/>
<proteinExistence type="predicted"/>
<reference evidence="1" key="1">
    <citation type="journal article" date="2014" name="Genome Announc.">
        <title>Draft Genome Sequences of a Phylogenetically Diverse Suite of Pseudomonas syringae Strains from Multiple Source Populations.</title>
        <authorList>
            <person name="Baltrus D.A."/>
            <person name="Yourstone S."/>
            <person name="Lind A."/>
            <person name="Guilbaud C."/>
            <person name="Sands D.C."/>
            <person name="Jones C.D."/>
            <person name="Morris C.E."/>
            <person name="Dangl J.L."/>
        </authorList>
    </citation>
    <scope>NUCLEOTIDE SEQUENCE</scope>
    <source>
        <strain evidence="1">USA007</strain>
    </source>
</reference>
<accession>A0AAU8M9R7</accession>
<sequence>MTTVSIAKACGMNQSQVHRNLYGKRCRVTQSLKVLCDYANLSVYTASNDPRESVVLMEALGAIWDGSEKHAKRLAKLLFAHRDANL</sequence>